<proteinExistence type="predicted"/>
<dbReference type="Gene3D" id="3.40.50.360">
    <property type="match status" value="1"/>
</dbReference>
<feature type="region of interest" description="Disordered" evidence="1">
    <location>
        <begin position="173"/>
        <end position="194"/>
    </location>
</feature>
<gene>
    <name evidence="3" type="ORF">DQ392_09965</name>
</gene>
<protein>
    <submittedName>
        <fullName evidence="3">Flavodoxin family protein</fullName>
    </submittedName>
</protein>
<dbReference type="RefSeq" id="WP_114015185.1">
    <property type="nucleotide sequence ID" value="NZ_QOIM01000028.1"/>
</dbReference>
<dbReference type="AlphaFoldDB" id="A0A367ERF3"/>
<dbReference type="OrthoDB" id="8853249at2"/>
<dbReference type="SUPFAM" id="SSF52218">
    <property type="entry name" value="Flavoproteins"/>
    <property type="match status" value="1"/>
</dbReference>
<feature type="domain" description="NADPH-dependent FMN reductase-like" evidence="2">
    <location>
        <begin position="19"/>
        <end position="167"/>
    </location>
</feature>
<sequence>MAGSGTAAAPPQFDGLRALFINATLKPSPEVSNTDGLIALSTGIMRGHGAEVEVVRAADHDIATGVWPDMREHGWTHDAWPALFERVLASDILVLSGPIWLGDNSSMMKKVIERLYSCSALLNDSGQYSYYGRVGGCLITGNEDGVKHCAMNVLYSLQHLGYTIPPQADAGWSGEAGPGPSYLDPGSGGPENDFTNRNTTFMTYNLLHVAAMLRREGGIPAYGNQRTEWDAGCRPELPNPEHR</sequence>
<dbReference type="EMBL" id="QOIM01000028">
    <property type="protein sequence ID" value="RCG20309.1"/>
    <property type="molecule type" value="Genomic_DNA"/>
</dbReference>
<keyword evidence="4" id="KW-1185">Reference proteome</keyword>
<dbReference type="InterPro" id="IPR005025">
    <property type="entry name" value="FMN_Rdtase-like_dom"/>
</dbReference>
<dbReference type="GO" id="GO:0016491">
    <property type="term" value="F:oxidoreductase activity"/>
    <property type="evidence" value="ECO:0007669"/>
    <property type="project" value="InterPro"/>
</dbReference>
<evidence type="ECO:0000313" key="3">
    <source>
        <dbReference type="EMBL" id="RCG20309.1"/>
    </source>
</evidence>
<evidence type="ECO:0000313" key="4">
    <source>
        <dbReference type="Proteomes" id="UP000253507"/>
    </source>
</evidence>
<evidence type="ECO:0000256" key="1">
    <source>
        <dbReference type="SAM" id="MobiDB-lite"/>
    </source>
</evidence>
<name>A0A367ERF3_9ACTN</name>
<accession>A0A367ERF3</accession>
<organism evidence="3 4">
    <name type="scientific">Streptomyces reniochalinae</name>
    <dbReference type="NCBI Taxonomy" id="2250578"/>
    <lineage>
        <taxon>Bacteria</taxon>
        <taxon>Bacillati</taxon>
        <taxon>Actinomycetota</taxon>
        <taxon>Actinomycetes</taxon>
        <taxon>Kitasatosporales</taxon>
        <taxon>Streptomycetaceae</taxon>
        <taxon>Streptomyces</taxon>
    </lineage>
</organism>
<comment type="caution">
    <text evidence="3">The sequence shown here is derived from an EMBL/GenBank/DDBJ whole genome shotgun (WGS) entry which is preliminary data.</text>
</comment>
<dbReference type="InterPro" id="IPR029039">
    <property type="entry name" value="Flavoprotein-like_sf"/>
</dbReference>
<dbReference type="Proteomes" id="UP000253507">
    <property type="component" value="Unassembled WGS sequence"/>
</dbReference>
<evidence type="ECO:0000259" key="2">
    <source>
        <dbReference type="Pfam" id="PF03358"/>
    </source>
</evidence>
<dbReference type="Pfam" id="PF03358">
    <property type="entry name" value="FMN_red"/>
    <property type="match status" value="1"/>
</dbReference>
<reference evidence="3 4" key="1">
    <citation type="submission" date="2018-06" db="EMBL/GenBank/DDBJ databases">
        <title>Streptomyces reniochalinae sp. nov. and Streptomyces diacarnus sp. nov. from marine sponges.</title>
        <authorList>
            <person name="Li L."/>
        </authorList>
    </citation>
    <scope>NUCLEOTIDE SEQUENCE [LARGE SCALE GENOMIC DNA]</scope>
    <source>
        <strain evidence="3 4">LHW50302</strain>
    </source>
</reference>